<dbReference type="Proteomes" id="UP000177798">
    <property type="component" value="Chromosome 15"/>
</dbReference>
<evidence type="ECO:0000313" key="2">
    <source>
        <dbReference type="Proteomes" id="UP000177798"/>
    </source>
</evidence>
<organism evidence="1 2">
    <name type="scientific">Sclerotinia sclerotiorum (strain ATCC 18683 / 1980 / Ss-1)</name>
    <name type="common">White mold</name>
    <name type="synonym">Whetzelinia sclerotiorum</name>
    <dbReference type="NCBI Taxonomy" id="665079"/>
    <lineage>
        <taxon>Eukaryota</taxon>
        <taxon>Fungi</taxon>
        <taxon>Dikarya</taxon>
        <taxon>Ascomycota</taxon>
        <taxon>Pezizomycotina</taxon>
        <taxon>Leotiomycetes</taxon>
        <taxon>Helotiales</taxon>
        <taxon>Sclerotiniaceae</taxon>
        <taxon>Sclerotinia</taxon>
    </lineage>
</organism>
<evidence type="ECO:0000313" key="1">
    <source>
        <dbReference type="EMBL" id="APA15718.1"/>
    </source>
</evidence>
<accession>A0A1D9QLA1</accession>
<dbReference type="EMBL" id="CP017828">
    <property type="protein sequence ID" value="APA15718.1"/>
    <property type="molecule type" value="Genomic_DNA"/>
</dbReference>
<dbReference type="VEuPathDB" id="FungiDB:sscle_15g104880"/>
<reference evidence="2" key="1">
    <citation type="journal article" date="2017" name="Genome Biol. Evol.">
        <title>The complete genome sequence of the phytopathogenic fungus Sclerotinia sclerotiorum reveals insights into the genome architecture of broad host range pathogens.</title>
        <authorList>
            <person name="Derbyshire M."/>
            <person name="Denton-Giles M."/>
            <person name="Hegedus D."/>
            <person name="Seifbarghy S."/>
            <person name="Rollins J."/>
            <person name="van Kan J."/>
            <person name="Seidl M.F."/>
            <person name="Faino L."/>
            <person name="Mbengue M."/>
            <person name="Navaud O."/>
            <person name="Raffaele S."/>
            <person name="Hammond-Kosack K."/>
            <person name="Heard S."/>
            <person name="Oliver R."/>
        </authorList>
    </citation>
    <scope>NUCLEOTIDE SEQUENCE [LARGE SCALE GENOMIC DNA]</scope>
    <source>
        <strain evidence="2">ATCC 18683 / 1980 / Ss-1</strain>
    </source>
</reference>
<dbReference type="AlphaFoldDB" id="A0A1D9QLA1"/>
<dbReference type="KEGG" id="ssl:SS1G_09464"/>
<name>A0A1D9QLA1_SCLS1</name>
<sequence length="131" mass="14955">MCIIQKSSHTNPVDRLIQTSATKTRIRLTPPQLLNALDTGSQHCLNIREHQTCPLTVLVIAYQGKESNEAHETFNEKIMAEIFDPLRRQRKSAFHFSARHITGNHLGTRSGLHRFSKCRTSCRDDELFDLG</sequence>
<protein>
    <submittedName>
        <fullName evidence="1">Uncharacterized protein</fullName>
    </submittedName>
</protein>
<dbReference type="RefSeq" id="XP_001589742.1">
    <property type="nucleotide sequence ID" value="XM_001589692.1"/>
</dbReference>
<gene>
    <name evidence="1" type="ORF">sscle_15g104880</name>
</gene>
<proteinExistence type="predicted"/>